<dbReference type="PANTHER" id="PTHR37481:SF1">
    <property type="entry name" value="LIPOPOLYSACCHARIDE EXPORT SYSTEM PROTEIN LPTC"/>
    <property type="match status" value="1"/>
</dbReference>
<evidence type="ECO:0000256" key="2">
    <source>
        <dbReference type="ARBA" id="ARBA00022519"/>
    </source>
</evidence>
<dbReference type="GO" id="GO:0030288">
    <property type="term" value="C:outer membrane-bounded periplasmic space"/>
    <property type="evidence" value="ECO:0007669"/>
    <property type="project" value="TreeGrafter"/>
</dbReference>
<keyword evidence="7" id="KW-1185">Reference proteome</keyword>
<dbReference type="RefSeq" id="WP_148066627.1">
    <property type="nucleotide sequence ID" value="NZ_VRZA01000001.1"/>
</dbReference>
<dbReference type="InterPro" id="IPR026265">
    <property type="entry name" value="LptC"/>
</dbReference>
<evidence type="ECO:0000256" key="5">
    <source>
        <dbReference type="ARBA" id="ARBA00023136"/>
    </source>
</evidence>
<keyword evidence="2" id="KW-0997">Cell inner membrane</keyword>
<keyword evidence="3" id="KW-0812">Transmembrane</keyword>
<evidence type="ECO:0000256" key="1">
    <source>
        <dbReference type="ARBA" id="ARBA00022475"/>
    </source>
</evidence>
<dbReference type="Proteomes" id="UP000321039">
    <property type="component" value="Unassembled WGS sequence"/>
</dbReference>
<dbReference type="NCBIfam" id="TIGR04409">
    <property type="entry name" value="LptC_YrbK"/>
    <property type="match status" value="1"/>
</dbReference>
<organism evidence="6 7">
    <name type="scientific">Parahaliea maris</name>
    <dbReference type="NCBI Taxonomy" id="2716870"/>
    <lineage>
        <taxon>Bacteria</taxon>
        <taxon>Pseudomonadati</taxon>
        <taxon>Pseudomonadota</taxon>
        <taxon>Gammaproteobacteria</taxon>
        <taxon>Cellvibrionales</taxon>
        <taxon>Halieaceae</taxon>
        <taxon>Parahaliea</taxon>
    </lineage>
</organism>
<dbReference type="AlphaFoldDB" id="A0A5C9A8A5"/>
<dbReference type="EMBL" id="VRZA01000001">
    <property type="protein sequence ID" value="TXS96359.1"/>
    <property type="molecule type" value="Genomic_DNA"/>
</dbReference>
<dbReference type="Pfam" id="PF06835">
    <property type="entry name" value="LptC"/>
    <property type="match status" value="1"/>
</dbReference>
<dbReference type="GO" id="GO:0005886">
    <property type="term" value="C:plasma membrane"/>
    <property type="evidence" value="ECO:0007669"/>
    <property type="project" value="InterPro"/>
</dbReference>
<dbReference type="PANTHER" id="PTHR37481">
    <property type="entry name" value="LIPOPOLYSACCHARIDE EXPORT SYSTEM PROTEIN LPTC"/>
    <property type="match status" value="1"/>
</dbReference>
<dbReference type="GO" id="GO:0017089">
    <property type="term" value="F:glycolipid transfer activity"/>
    <property type="evidence" value="ECO:0007669"/>
    <property type="project" value="TreeGrafter"/>
</dbReference>
<comment type="caution">
    <text evidence="6">The sequence shown here is derived from an EMBL/GenBank/DDBJ whole genome shotgun (WGS) entry which is preliminary data.</text>
</comment>
<protein>
    <submittedName>
        <fullName evidence="6">LPS export ABC transporter periplasmic protein LptC</fullName>
    </submittedName>
</protein>
<keyword evidence="1" id="KW-1003">Cell membrane</keyword>
<reference evidence="6 7" key="1">
    <citation type="submission" date="2019-08" db="EMBL/GenBank/DDBJ databases">
        <title>Parahaliea maris sp. nov., isolated from the surface seawater.</title>
        <authorList>
            <person name="Liu Y."/>
        </authorList>
    </citation>
    <scope>NUCLEOTIDE SEQUENCE [LARGE SCALE GENOMIC DNA]</scope>
    <source>
        <strain evidence="6 7">HSLHS9</strain>
    </source>
</reference>
<keyword evidence="5" id="KW-0472">Membrane</keyword>
<gene>
    <name evidence="6" type="primary">lptC</name>
    <name evidence="6" type="ORF">FV139_02365</name>
</gene>
<evidence type="ECO:0000313" key="7">
    <source>
        <dbReference type="Proteomes" id="UP000321039"/>
    </source>
</evidence>
<proteinExistence type="predicted"/>
<dbReference type="GO" id="GO:0015221">
    <property type="term" value="F:lipopolysaccharide transmembrane transporter activity"/>
    <property type="evidence" value="ECO:0007669"/>
    <property type="project" value="InterPro"/>
</dbReference>
<dbReference type="Gene3D" id="2.60.450.10">
    <property type="entry name" value="Lipopolysaccharide (LPS) transport protein A like domain"/>
    <property type="match status" value="1"/>
</dbReference>
<name>A0A5C9A8A5_9GAMM</name>
<evidence type="ECO:0000256" key="4">
    <source>
        <dbReference type="ARBA" id="ARBA00022989"/>
    </source>
</evidence>
<dbReference type="InterPro" id="IPR052363">
    <property type="entry name" value="LPS_export_LptC"/>
</dbReference>
<sequence>MQRAALSIFLTIGLVLLASFYWQPGGNPDADPETVKRRMALPQTYLEQVRAWQYDADGVLKEVLEADRADYYARRDTSELQQPRFYSHDGNDRSWTATAELGTLRHSPGILQLRRKVLLTNDQTGGTLSTQAMTLNTRKNTARSQVPVTITQNGSILRADGMTANLNSERIVMSPNVESTYVQPQP</sequence>
<keyword evidence="4" id="KW-1133">Transmembrane helix</keyword>
<evidence type="ECO:0000256" key="3">
    <source>
        <dbReference type="ARBA" id="ARBA00022692"/>
    </source>
</evidence>
<dbReference type="InterPro" id="IPR010664">
    <property type="entry name" value="LipoPS_assembly_LptC-rel"/>
</dbReference>
<evidence type="ECO:0000313" key="6">
    <source>
        <dbReference type="EMBL" id="TXS96359.1"/>
    </source>
</evidence>
<accession>A0A5C9A8A5</accession>